<sequence length="73" mass="8583">MKARYKIVGLEHDELIDKIYKEISAIHGVEEVFINIQKQEMVIETEEENLLRIEHAAIIILSYITPQICIKKF</sequence>
<dbReference type="EMBL" id="QJKD01000004">
    <property type="protein sequence ID" value="PXX54344.1"/>
    <property type="molecule type" value="Genomic_DNA"/>
</dbReference>
<proteinExistence type="predicted"/>
<comment type="caution">
    <text evidence="1">The sequence shown here is derived from an EMBL/GenBank/DDBJ whole genome shotgun (WGS) entry which is preliminary data.</text>
</comment>
<reference evidence="1 2" key="1">
    <citation type="submission" date="2018-05" db="EMBL/GenBank/DDBJ databases">
        <title>Genomic Encyclopedia of Type Strains, Phase IV (KMG-IV): sequencing the most valuable type-strain genomes for metagenomic binning, comparative biology and taxonomic classification.</title>
        <authorList>
            <person name="Goeker M."/>
        </authorList>
    </citation>
    <scope>NUCLEOTIDE SEQUENCE [LARGE SCALE GENOMIC DNA]</scope>
    <source>
        <strain evidence="1 2">DSM 24995</strain>
    </source>
</reference>
<organism evidence="1 2">
    <name type="scientific">Hungatella effluvii</name>
    <dbReference type="NCBI Taxonomy" id="1096246"/>
    <lineage>
        <taxon>Bacteria</taxon>
        <taxon>Bacillati</taxon>
        <taxon>Bacillota</taxon>
        <taxon>Clostridia</taxon>
        <taxon>Lachnospirales</taxon>
        <taxon>Lachnospiraceae</taxon>
        <taxon>Hungatella</taxon>
    </lineage>
</organism>
<accession>A0A2V3YL39</accession>
<evidence type="ECO:0000313" key="2">
    <source>
        <dbReference type="Proteomes" id="UP000248057"/>
    </source>
</evidence>
<dbReference type="AlphaFoldDB" id="A0A2V3YL39"/>
<dbReference type="Proteomes" id="UP000248057">
    <property type="component" value="Unassembled WGS sequence"/>
</dbReference>
<evidence type="ECO:0008006" key="3">
    <source>
        <dbReference type="Google" id="ProtNLM"/>
    </source>
</evidence>
<gene>
    <name evidence="1" type="ORF">DFR60_104169</name>
</gene>
<keyword evidence="2" id="KW-1185">Reference proteome</keyword>
<protein>
    <recommendedName>
        <fullName evidence="3">HMA domain-containing protein</fullName>
    </recommendedName>
</protein>
<evidence type="ECO:0000313" key="1">
    <source>
        <dbReference type="EMBL" id="PXX54344.1"/>
    </source>
</evidence>
<name>A0A2V3YL39_9FIRM</name>